<feature type="compositionally biased region" description="Pro residues" evidence="1">
    <location>
        <begin position="122"/>
        <end position="133"/>
    </location>
</feature>
<dbReference type="OMA" id="ITKQEYM"/>
<dbReference type="KEGG" id="cqu:CpipJ_CPIJ013975"/>
<keyword evidence="5" id="KW-1185">Reference proteome</keyword>
<reference evidence="3" key="1">
    <citation type="submission" date="2007-03" db="EMBL/GenBank/DDBJ databases">
        <title>Annotation of Culex pipiens quinquefasciatus.</title>
        <authorList>
            <consortium name="The Broad Institute Genome Sequencing Platform"/>
            <person name="Atkinson P.W."/>
            <person name="Hemingway J."/>
            <person name="Christensen B.M."/>
            <person name="Higgs S."/>
            <person name="Kodira C."/>
            <person name="Hannick L."/>
            <person name="Megy K."/>
            <person name="O'Leary S."/>
            <person name="Pearson M."/>
            <person name="Haas B.J."/>
            <person name="Mauceli E."/>
            <person name="Wortman J.R."/>
            <person name="Lee N.H."/>
            <person name="Guigo R."/>
            <person name="Stanke M."/>
            <person name="Alvarado L."/>
            <person name="Amedeo P."/>
            <person name="Antoine C.H."/>
            <person name="Arensburger P."/>
            <person name="Bidwell S.L."/>
            <person name="Crawford M."/>
            <person name="Camaro F."/>
            <person name="Devon K."/>
            <person name="Engels R."/>
            <person name="Hammond M."/>
            <person name="Howarth C."/>
            <person name="Koehrsen M."/>
            <person name="Lawson D."/>
            <person name="Montgomery P."/>
            <person name="Nene V."/>
            <person name="Nusbaum C."/>
            <person name="Puiu D."/>
            <person name="Romero-Severson J."/>
            <person name="Severson D.W."/>
            <person name="Shumway M."/>
            <person name="Sisk P."/>
            <person name="Stolte C."/>
            <person name="Zeng Q."/>
            <person name="Eisenstadt E."/>
            <person name="Fraser-Liggett C."/>
            <person name="Strausberg R."/>
            <person name="Galagan J."/>
            <person name="Birren B."/>
            <person name="Collins F.H."/>
        </authorList>
    </citation>
    <scope>NUCLEOTIDE SEQUENCE [LARGE SCALE GENOMIC DNA]</scope>
    <source>
        <strain evidence="3">JHB</strain>
    </source>
</reference>
<accession>B0X538</accession>
<dbReference type="STRING" id="7176.B0X538"/>
<feature type="chain" id="PRO_5014567191" evidence="2">
    <location>
        <begin position="24"/>
        <end position="1206"/>
    </location>
</feature>
<proteinExistence type="predicted"/>
<dbReference type="HOGENOM" id="CLU_002581_0_0_1"/>
<dbReference type="VEuPathDB" id="VectorBase:CPIJ013975"/>
<keyword evidence="2" id="KW-0732">Signal</keyword>
<protein>
    <submittedName>
        <fullName evidence="3 4">Uncharacterized protein</fullName>
    </submittedName>
</protein>
<feature type="compositionally biased region" description="Low complexity" evidence="1">
    <location>
        <begin position="1123"/>
        <end position="1142"/>
    </location>
</feature>
<feature type="region of interest" description="Disordered" evidence="1">
    <location>
        <begin position="1111"/>
        <end position="1145"/>
    </location>
</feature>
<dbReference type="EMBL" id="DS232362">
    <property type="protein sequence ID" value="EDS40684.1"/>
    <property type="molecule type" value="Genomic_DNA"/>
</dbReference>
<gene>
    <name evidence="4" type="primary">6047741</name>
    <name evidence="3" type="ORF">CpipJ_CPIJ013975</name>
</gene>
<evidence type="ECO:0000313" key="5">
    <source>
        <dbReference type="Proteomes" id="UP000002320"/>
    </source>
</evidence>
<evidence type="ECO:0000313" key="4">
    <source>
        <dbReference type="EnsemblMetazoa" id="CPIJ013975-PA"/>
    </source>
</evidence>
<organism>
    <name type="scientific">Culex quinquefasciatus</name>
    <name type="common">Southern house mosquito</name>
    <name type="synonym">Culex pungens</name>
    <dbReference type="NCBI Taxonomy" id="7176"/>
    <lineage>
        <taxon>Eukaryota</taxon>
        <taxon>Metazoa</taxon>
        <taxon>Ecdysozoa</taxon>
        <taxon>Arthropoda</taxon>
        <taxon>Hexapoda</taxon>
        <taxon>Insecta</taxon>
        <taxon>Pterygota</taxon>
        <taxon>Neoptera</taxon>
        <taxon>Endopterygota</taxon>
        <taxon>Diptera</taxon>
        <taxon>Nematocera</taxon>
        <taxon>Culicoidea</taxon>
        <taxon>Culicidae</taxon>
        <taxon>Culicinae</taxon>
        <taxon>Culicini</taxon>
        <taxon>Culex</taxon>
        <taxon>Culex</taxon>
    </lineage>
</organism>
<feature type="compositionally biased region" description="Low complexity" evidence="1">
    <location>
        <begin position="134"/>
        <end position="143"/>
    </location>
</feature>
<dbReference type="eggNOG" id="ENOG502T84G">
    <property type="taxonomic scope" value="Eukaryota"/>
</dbReference>
<name>B0X538_CULQU</name>
<sequence length="1206" mass="135137">MRSIVAVHVVLLISFIVKNGKQSQYIINVSPDDEVIIHQGGANDRTSGHEPDQDQTPQDFVQQALRLRDQFKKTSSGAKASTPLPASSFVEYTTVKYDHFGPSRTPPSVAPAHHSKPVQVKAPPPTPPPPPQAPAQSSAHQPPGNYRPKHMKPRPTKQPVNTVTPYNDLDLPEAEPTSPYRKEKPKDHHKSPKHTQVKQQDTAASSLYVQKVKPIEPVFTSYNTHHDTGSSFKEFQHLPLKDSHGSSSFIHSVEVFKPSQQEEVHHHHEILKVGPSHPPKYYEDPSPAPSYAKVTTYTTQGSSSYHRAQSTVDPYKFKPHPTPEISIVSHGFQKPSATNFPKYIPTKMPDFEESGVGYKKAYPSSDPISNYIPSSTQETFSGSSEYPKIFSMAPTTYSPKYPVSPTPDVFDFPHMSESPKSFAKYAEPTMSTKVYGTINPSEQPFKTLSTKIVMKPSPTEISYIHHKETTLQPLQNRTTNVEFQPSPAEDSKTEYYSNPEHTTYYVFANGTEVKIDNDPLKNPPEFRLNPGDTSYMDTNYTVKLAEEVAMKYNWDAVPSPTRDGEFLVGSESMQKDSKPMRDYKKSKPIVYKKQPLKAIKTVTIYRNTHRSADETDMEGGFEPSDHYFQQKEIPQISDKKGEVTDDDEDFFFANGEVILQDDPNNKKRPPPPPPTTQAPPTPPPIKQEIHYHYSESNKEDPEVTHEHFNYHHEETVEDLDDDVQHHYIKPNTNKFKYAPNIAHPSYNKYKDSHGSGSETTVRVVDPDTKNTRPVEITKQEYMRHVQNAVMKYMKQLQEAGQLPSLHDRDSDETQKTFEEVDIAALLQGNNAKHKFQLNPAPVAIESLQEQLGASVDLTVKGPKATVKPDLSAIDVGQSYLHGPTYEPNVPLKSSSHNFGTPSVVQIPAQKAKLHFNQQTYHDINSLTNVKESQNLKQSSPYSSIKGGTANVGASISFGGGKGHDDDHKLGPEAMDAPIQIINGIPVTNPYNIDINTLRYMLGGLAQAQAEQQQQPLKLQEPSLKIKGSNWLSLPTIASPAQIFSSNMPTFQHQPSEASNFKYSTNFDGSNFKIKAPSKIKDFKMKPLLGADTIGSTSMNYASWGEPIRQNRQVAPQQPHHHQQSQQQQPQQQQQIQHSHQSQARPNREFNPEAFLQYPHGHFISPVMKKKNAPVENRKIPANKPAPLNRPKSATSLDTNLRPPPPG</sequence>
<feature type="region of interest" description="Disordered" evidence="1">
    <location>
        <begin position="103"/>
        <end position="203"/>
    </location>
</feature>
<feature type="region of interest" description="Disordered" evidence="1">
    <location>
        <begin position="657"/>
        <end position="687"/>
    </location>
</feature>
<dbReference type="AlphaFoldDB" id="B0X538"/>
<feature type="compositionally biased region" description="Pro residues" evidence="1">
    <location>
        <begin position="670"/>
        <end position="685"/>
    </location>
</feature>
<feature type="region of interest" description="Disordered" evidence="1">
    <location>
        <begin position="1166"/>
        <end position="1206"/>
    </location>
</feature>
<reference evidence="4" key="2">
    <citation type="submission" date="2021-02" db="UniProtKB">
        <authorList>
            <consortium name="EnsemblMetazoa"/>
        </authorList>
    </citation>
    <scope>IDENTIFICATION</scope>
    <source>
        <strain evidence="4">JHB</strain>
    </source>
</reference>
<evidence type="ECO:0000256" key="2">
    <source>
        <dbReference type="SAM" id="SignalP"/>
    </source>
</evidence>
<feature type="signal peptide" evidence="2">
    <location>
        <begin position="1"/>
        <end position="23"/>
    </location>
</feature>
<evidence type="ECO:0000256" key="1">
    <source>
        <dbReference type="SAM" id="MobiDB-lite"/>
    </source>
</evidence>
<dbReference type="Proteomes" id="UP000002320">
    <property type="component" value="Unassembled WGS sequence"/>
</dbReference>
<feature type="compositionally biased region" description="Basic residues" evidence="1">
    <location>
        <begin position="187"/>
        <end position="196"/>
    </location>
</feature>
<dbReference type="EnsemblMetazoa" id="CPIJ013975-RA">
    <property type="protein sequence ID" value="CPIJ013975-PA"/>
    <property type="gene ID" value="CPIJ013975"/>
</dbReference>
<evidence type="ECO:0000313" key="3">
    <source>
        <dbReference type="EMBL" id="EDS40684.1"/>
    </source>
</evidence>
<dbReference type="InParanoid" id="B0X538"/>
<feature type="region of interest" description="Disordered" evidence="1">
    <location>
        <begin position="610"/>
        <end position="643"/>
    </location>
</feature>